<dbReference type="GO" id="GO:0015031">
    <property type="term" value="P:protein transport"/>
    <property type="evidence" value="ECO:0007669"/>
    <property type="project" value="UniProtKB-UniRule"/>
</dbReference>
<keyword evidence="7 12" id="KW-0143">Chaperone</keyword>
<evidence type="ECO:0000256" key="15">
    <source>
        <dbReference type="SAM" id="MobiDB-lite"/>
    </source>
</evidence>
<dbReference type="InterPro" id="IPR008880">
    <property type="entry name" value="Trigger_fac_C"/>
</dbReference>
<keyword evidence="8 12" id="KW-0413">Isomerase</keyword>
<dbReference type="EMBL" id="SIHO01000001">
    <property type="protein sequence ID" value="TFU06182.1"/>
    <property type="molecule type" value="Genomic_DNA"/>
</dbReference>
<dbReference type="SUPFAM" id="SSF102735">
    <property type="entry name" value="Trigger factor ribosome-binding domain"/>
    <property type="match status" value="1"/>
</dbReference>
<proteinExistence type="inferred from homology"/>
<dbReference type="InterPro" id="IPR036611">
    <property type="entry name" value="Trigger_fac_ribosome-bd_sf"/>
</dbReference>
<dbReference type="NCBIfam" id="TIGR00115">
    <property type="entry name" value="tig"/>
    <property type="match status" value="1"/>
</dbReference>
<dbReference type="GO" id="GO:0005737">
    <property type="term" value="C:cytoplasm"/>
    <property type="evidence" value="ECO:0007669"/>
    <property type="project" value="UniProtKB-SubCell"/>
</dbReference>
<evidence type="ECO:0000313" key="17">
    <source>
        <dbReference type="EMBL" id="TFU06182.1"/>
    </source>
</evidence>
<comment type="similarity">
    <text evidence="2 12 14">Belongs to the FKBP-type PPIase family. Tig subfamily.</text>
</comment>
<comment type="domain">
    <text evidence="12">Consists of 3 domains; the N-terminus binds the ribosome, the middle domain has PPIase activity, while the C-terminus has intrinsic chaperone activity on its own.</text>
</comment>
<dbReference type="AlphaFoldDB" id="A0A4Y9ERU7"/>
<dbReference type="PANTHER" id="PTHR30560">
    <property type="entry name" value="TRIGGER FACTOR CHAPERONE AND PEPTIDYL-PROLYL CIS/TRANS ISOMERASE"/>
    <property type="match status" value="1"/>
</dbReference>
<dbReference type="GO" id="GO:0043022">
    <property type="term" value="F:ribosome binding"/>
    <property type="evidence" value="ECO:0007669"/>
    <property type="project" value="TreeGrafter"/>
</dbReference>
<evidence type="ECO:0000256" key="14">
    <source>
        <dbReference type="RuleBase" id="RU003914"/>
    </source>
</evidence>
<comment type="function">
    <text evidence="10 12">Involved in protein export. Acts as a chaperone by maintaining the newly synthesized protein in an open conformation. Functions as a peptidyl-prolyl cis-trans isomerase.</text>
</comment>
<evidence type="ECO:0000256" key="1">
    <source>
        <dbReference type="ARBA" id="ARBA00000971"/>
    </source>
</evidence>
<comment type="subcellular location">
    <subcellularLocation>
        <location evidence="12">Cytoplasm</location>
    </subcellularLocation>
    <text evidence="12">About half TF is bound to the ribosome near the polypeptide exit tunnel while the other half is free in the cytoplasm.</text>
</comment>
<dbReference type="GO" id="GO:0051301">
    <property type="term" value="P:cell division"/>
    <property type="evidence" value="ECO:0007669"/>
    <property type="project" value="UniProtKB-KW"/>
</dbReference>
<reference evidence="17 18" key="1">
    <citation type="submission" date="2019-02" db="EMBL/GenBank/DDBJ databases">
        <title>Polymorphobacter sp. isolated from the lake at the Tibet of China.</title>
        <authorList>
            <person name="Li A."/>
        </authorList>
    </citation>
    <scope>NUCLEOTIDE SEQUENCE [LARGE SCALE GENOMIC DNA]</scope>
    <source>
        <strain evidence="17 18">DJ1R-1</strain>
    </source>
</reference>
<dbReference type="GO" id="GO:0044183">
    <property type="term" value="F:protein folding chaperone"/>
    <property type="evidence" value="ECO:0007669"/>
    <property type="project" value="TreeGrafter"/>
</dbReference>
<keyword evidence="12" id="KW-0963">Cytoplasm</keyword>
<dbReference type="GO" id="GO:0043335">
    <property type="term" value="P:protein unfolding"/>
    <property type="evidence" value="ECO:0007669"/>
    <property type="project" value="TreeGrafter"/>
</dbReference>
<dbReference type="Gene3D" id="3.10.50.40">
    <property type="match status" value="1"/>
</dbReference>
<feature type="compositionally biased region" description="Basic residues" evidence="15">
    <location>
        <begin position="460"/>
        <end position="473"/>
    </location>
</feature>
<evidence type="ECO:0000256" key="9">
    <source>
        <dbReference type="ARBA" id="ARBA00023306"/>
    </source>
</evidence>
<evidence type="ECO:0000256" key="10">
    <source>
        <dbReference type="ARBA" id="ARBA00024849"/>
    </source>
</evidence>
<evidence type="ECO:0000313" key="18">
    <source>
        <dbReference type="Proteomes" id="UP000297737"/>
    </source>
</evidence>
<evidence type="ECO:0000256" key="7">
    <source>
        <dbReference type="ARBA" id="ARBA00023186"/>
    </source>
</evidence>
<dbReference type="PANTHER" id="PTHR30560:SF3">
    <property type="entry name" value="TRIGGER FACTOR-LIKE PROTEIN TIG, CHLOROPLASTIC"/>
    <property type="match status" value="1"/>
</dbReference>
<evidence type="ECO:0000256" key="6">
    <source>
        <dbReference type="ARBA" id="ARBA00023110"/>
    </source>
</evidence>
<dbReference type="InterPro" id="IPR027304">
    <property type="entry name" value="Trigger_fact/SurA_dom_sf"/>
</dbReference>
<feature type="compositionally biased region" description="Low complexity" evidence="15">
    <location>
        <begin position="476"/>
        <end position="490"/>
    </location>
</feature>
<dbReference type="HAMAP" id="MF_00303">
    <property type="entry name" value="Trigger_factor_Tig"/>
    <property type="match status" value="1"/>
</dbReference>
<evidence type="ECO:0000256" key="5">
    <source>
        <dbReference type="ARBA" id="ARBA00022618"/>
    </source>
</evidence>
<feature type="compositionally biased region" description="Basic residues" evidence="15">
    <location>
        <begin position="527"/>
        <end position="537"/>
    </location>
</feature>
<evidence type="ECO:0000256" key="2">
    <source>
        <dbReference type="ARBA" id="ARBA00005464"/>
    </source>
</evidence>
<feature type="region of interest" description="Disordered" evidence="15">
    <location>
        <begin position="438"/>
        <end position="537"/>
    </location>
</feature>
<dbReference type="EC" id="5.2.1.8" evidence="3 12"/>
<evidence type="ECO:0000256" key="3">
    <source>
        <dbReference type="ARBA" id="ARBA00013194"/>
    </source>
</evidence>
<dbReference type="Gene3D" id="3.30.70.1050">
    <property type="entry name" value="Trigger factor ribosome-binding domain"/>
    <property type="match status" value="1"/>
</dbReference>
<evidence type="ECO:0000256" key="8">
    <source>
        <dbReference type="ARBA" id="ARBA00023235"/>
    </source>
</evidence>
<dbReference type="Pfam" id="PF05698">
    <property type="entry name" value="Trigger_C"/>
    <property type="match status" value="1"/>
</dbReference>
<evidence type="ECO:0000256" key="13">
    <source>
        <dbReference type="PROSITE-ProRule" id="PRU00277"/>
    </source>
</evidence>
<dbReference type="InterPro" id="IPR037041">
    <property type="entry name" value="Trigger_fac_C_sf"/>
</dbReference>
<comment type="catalytic activity">
    <reaction evidence="1 12 13">
        <text>[protein]-peptidylproline (omega=180) = [protein]-peptidylproline (omega=0)</text>
        <dbReference type="Rhea" id="RHEA:16237"/>
        <dbReference type="Rhea" id="RHEA-COMP:10747"/>
        <dbReference type="Rhea" id="RHEA-COMP:10748"/>
        <dbReference type="ChEBI" id="CHEBI:83833"/>
        <dbReference type="ChEBI" id="CHEBI:83834"/>
        <dbReference type="EC" id="5.2.1.8"/>
    </reaction>
</comment>
<dbReference type="Pfam" id="PF00254">
    <property type="entry name" value="FKBP_C"/>
    <property type="match status" value="1"/>
</dbReference>
<dbReference type="InterPro" id="IPR001179">
    <property type="entry name" value="PPIase_FKBP_dom"/>
</dbReference>
<dbReference type="OrthoDB" id="9767721at2"/>
<dbReference type="PROSITE" id="PS50059">
    <property type="entry name" value="FKBP_PPIASE"/>
    <property type="match status" value="1"/>
</dbReference>
<keyword evidence="6 12" id="KW-0697">Rotamase</keyword>
<protein>
    <recommendedName>
        <fullName evidence="4 12">Trigger factor</fullName>
        <shortName evidence="12">TF</shortName>
        <ecNumber evidence="3 12">5.2.1.8</ecNumber>
    </recommendedName>
    <alternativeName>
        <fullName evidence="11 12">PPIase</fullName>
    </alternativeName>
</protein>
<sequence length="537" mass="57719">MRIAETMNDGLKRAYSVSIPASELAARVDKQLATVAKQIRMPGFRPGKVPHNLVRKMHGAQLRSDALNEVVQESMNKLMADHALRPATQPQVDLAAIPDEGQDVDFNVTLEVLPTIETPNIEGITLEKLTVEPGDAEMTAALTRLADQQKSFEAAGAKHKAAAGDQVVMDYEGRVDGEVFEGGKGEGMKIELGSGQLIPGFEDQLVGVKAGDKRTVKVTFPDDYNVAYLKGKPAEFAVTVTAVETPKPVVIDDSLATGFGIESLEALKEILKDQVAAELGQLTRTHMKRKLLDNLASSHDFAVPESMVEAEFGQIWAQIEAEAENLDAEDKAKLEGDRGEYRRIAERRVRLGLLLSEIGQANGVQVTQAEMNRLISQEANRYPGQQQQVVKYFQETPMAAAQLRAPLYEDKVVDFLLSKASLVERIVTREALVAEIENEDETPVHVHGPDCDHDHDHHGHDHKPAKKPAKAKAAKAEAPVEAVAEVAAKPAKAKPAAKKAAPAEAAAAPAKAAAAKPAAAKAAAKPAAKKAAAKPAK</sequence>
<dbReference type="SUPFAM" id="SSF109998">
    <property type="entry name" value="Triger factor/SurA peptide-binding domain-like"/>
    <property type="match status" value="1"/>
</dbReference>
<dbReference type="RefSeq" id="WP_135244906.1">
    <property type="nucleotide sequence ID" value="NZ_SIHO01000001.1"/>
</dbReference>
<organism evidence="17 18">
    <name type="scientific">Glacieibacterium arshaanense</name>
    <dbReference type="NCBI Taxonomy" id="2511025"/>
    <lineage>
        <taxon>Bacteria</taxon>
        <taxon>Pseudomonadati</taxon>
        <taxon>Pseudomonadota</taxon>
        <taxon>Alphaproteobacteria</taxon>
        <taxon>Sphingomonadales</taxon>
        <taxon>Sphingosinicellaceae</taxon>
        <taxon>Glacieibacterium</taxon>
    </lineage>
</organism>
<feature type="compositionally biased region" description="Low complexity" evidence="15">
    <location>
        <begin position="498"/>
        <end position="526"/>
    </location>
</feature>
<name>A0A4Y9ERU7_9SPHN</name>
<accession>A0A4Y9ERU7</accession>
<dbReference type="Gene3D" id="1.10.3120.10">
    <property type="entry name" value="Trigger factor, C-terminal domain"/>
    <property type="match status" value="1"/>
</dbReference>
<evidence type="ECO:0000256" key="12">
    <source>
        <dbReference type="HAMAP-Rule" id="MF_00303"/>
    </source>
</evidence>
<dbReference type="GO" id="GO:0051083">
    <property type="term" value="P:'de novo' cotranslational protein folding"/>
    <property type="evidence" value="ECO:0007669"/>
    <property type="project" value="TreeGrafter"/>
</dbReference>
<feature type="domain" description="PPIase FKBP-type" evidence="16">
    <location>
        <begin position="164"/>
        <end position="249"/>
    </location>
</feature>
<feature type="compositionally biased region" description="Basic and acidic residues" evidence="15">
    <location>
        <begin position="442"/>
        <end position="459"/>
    </location>
</feature>
<dbReference type="InterPro" id="IPR008881">
    <property type="entry name" value="Trigger_fac_ribosome-bd_bac"/>
</dbReference>
<dbReference type="InterPro" id="IPR005215">
    <property type="entry name" value="Trig_fac"/>
</dbReference>
<comment type="caution">
    <text evidence="17">The sequence shown here is derived from an EMBL/GenBank/DDBJ whole genome shotgun (WGS) entry which is preliminary data.</text>
</comment>
<evidence type="ECO:0000259" key="16">
    <source>
        <dbReference type="PROSITE" id="PS50059"/>
    </source>
</evidence>
<dbReference type="GO" id="GO:0003755">
    <property type="term" value="F:peptidyl-prolyl cis-trans isomerase activity"/>
    <property type="evidence" value="ECO:0007669"/>
    <property type="project" value="UniProtKB-UniRule"/>
</dbReference>
<keyword evidence="18" id="KW-1185">Reference proteome</keyword>
<evidence type="ECO:0000256" key="11">
    <source>
        <dbReference type="ARBA" id="ARBA00029986"/>
    </source>
</evidence>
<dbReference type="Proteomes" id="UP000297737">
    <property type="component" value="Unassembled WGS sequence"/>
</dbReference>
<dbReference type="Pfam" id="PF05697">
    <property type="entry name" value="Trigger_N"/>
    <property type="match status" value="1"/>
</dbReference>
<dbReference type="FunFam" id="3.10.50.40:FF:000001">
    <property type="entry name" value="Trigger factor"/>
    <property type="match status" value="1"/>
</dbReference>
<keyword evidence="5 12" id="KW-0132">Cell division</keyword>
<dbReference type="SUPFAM" id="SSF54534">
    <property type="entry name" value="FKBP-like"/>
    <property type="match status" value="1"/>
</dbReference>
<dbReference type="InterPro" id="IPR046357">
    <property type="entry name" value="PPIase_dom_sf"/>
</dbReference>
<gene>
    <name evidence="12" type="primary">tig</name>
    <name evidence="17" type="ORF">EUV02_04000</name>
</gene>
<evidence type="ECO:0000256" key="4">
    <source>
        <dbReference type="ARBA" id="ARBA00016902"/>
    </source>
</evidence>
<keyword evidence="9 12" id="KW-0131">Cell cycle</keyword>